<dbReference type="OrthoDB" id="15907at2759"/>
<sequence>MNAIELRNYIDQLFLYYYGKKGVDNHIDTILGFIVDGKMTCESAALYIESLSQQFPDYYILKNISPEHIKQKAQHQQQQSILTNNNHIQPQPVQQQFTPSSSSSTPASSSSSTPASTSSSTTTTIKSYYDYDTKQFNKEKIKNEMNMETSRIYVNELYTVYTGRLGDPASSNYLVTSLLDGSLSIQQAELHVKFSKESKVFAVQQRQKEEKRSKAQEYVFELYKVFFGPTYIPPPEDVMKYVRGIVDQASPDYQSIEEEIKEKAILNVNVPIKKPCFSELENAVASFSVTHIKHDKLAAIKRLQR</sequence>
<evidence type="ECO:0000256" key="1">
    <source>
        <dbReference type="SAM" id="MobiDB-lite"/>
    </source>
</evidence>
<proteinExistence type="predicted"/>
<dbReference type="Proteomes" id="UP000007797">
    <property type="component" value="Unassembled WGS sequence"/>
</dbReference>
<organism evidence="2 3">
    <name type="scientific">Cavenderia fasciculata</name>
    <name type="common">Slime mold</name>
    <name type="synonym">Dictyostelium fasciculatum</name>
    <dbReference type="NCBI Taxonomy" id="261658"/>
    <lineage>
        <taxon>Eukaryota</taxon>
        <taxon>Amoebozoa</taxon>
        <taxon>Evosea</taxon>
        <taxon>Eumycetozoa</taxon>
        <taxon>Dictyostelia</taxon>
        <taxon>Acytosteliales</taxon>
        <taxon>Cavenderiaceae</taxon>
        <taxon>Cavenderia</taxon>
    </lineage>
</organism>
<evidence type="ECO:0000313" key="3">
    <source>
        <dbReference type="Proteomes" id="UP000007797"/>
    </source>
</evidence>
<dbReference type="AlphaFoldDB" id="F4QF66"/>
<feature type="compositionally biased region" description="Low complexity" evidence="1">
    <location>
        <begin position="98"/>
        <end position="122"/>
    </location>
</feature>
<protein>
    <submittedName>
        <fullName evidence="2">Uncharacterized protein</fullName>
    </submittedName>
</protein>
<dbReference type="KEGG" id="dfa:DFA_11989"/>
<evidence type="ECO:0000313" key="2">
    <source>
        <dbReference type="EMBL" id="EGG14220.1"/>
    </source>
</evidence>
<name>F4QF66_CACFS</name>
<dbReference type="EMBL" id="GL883029">
    <property type="protein sequence ID" value="EGG14220.1"/>
    <property type="molecule type" value="Genomic_DNA"/>
</dbReference>
<dbReference type="OMA" id="KAEEYIY"/>
<keyword evidence="3" id="KW-1185">Reference proteome</keyword>
<accession>F4QF66</accession>
<dbReference type="GeneID" id="14865774"/>
<dbReference type="RefSeq" id="XP_004350928.1">
    <property type="nucleotide sequence ID" value="XM_004350877.1"/>
</dbReference>
<gene>
    <name evidence="2" type="ORF">DFA_11989</name>
</gene>
<feature type="region of interest" description="Disordered" evidence="1">
    <location>
        <begin position="91"/>
        <end position="122"/>
    </location>
</feature>
<reference evidence="3" key="1">
    <citation type="journal article" date="2011" name="Genome Res.">
        <title>Phylogeny-wide analysis of social amoeba genomes highlights ancient origins for complex intercellular communication.</title>
        <authorList>
            <person name="Heidel A.J."/>
            <person name="Lawal H.M."/>
            <person name="Felder M."/>
            <person name="Schilde C."/>
            <person name="Helps N.R."/>
            <person name="Tunggal B."/>
            <person name="Rivero F."/>
            <person name="John U."/>
            <person name="Schleicher M."/>
            <person name="Eichinger L."/>
            <person name="Platzer M."/>
            <person name="Noegel A.A."/>
            <person name="Schaap P."/>
            <person name="Gloeckner G."/>
        </authorList>
    </citation>
    <scope>NUCLEOTIDE SEQUENCE [LARGE SCALE GENOMIC DNA]</scope>
    <source>
        <strain evidence="3">SH3</strain>
    </source>
</reference>